<dbReference type="AlphaFoldDB" id="A0AAE0GFX7"/>
<dbReference type="Proteomes" id="UP001190700">
    <property type="component" value="Unassembled WGS sequence"/>
</dbReference>
<evidence type="ECO:0000313" key="2">
    <source>
        <dbReference type="EMBL" id="KAK3277208.1"/>
    </source>
</evidence>
<evidence type="ECO:0000256" key="1">
    <source>
        <dbReference type="SAM" id="MobiDB-lite"/>
    </source>
</evidence>
<evidence type="ECO:0000313" key="3">
    <source>
        <dbReference type="Proteomes" id="UP001190700"/>
    </source>
</evidence>
<name>A0AAE0GFX7_9CHLO</name>
<accession>A0AAE0GFX7</accession>
<feature type="region of interest" description="Disordered" evidence="1">
    <location>
        <begin position="1"/>
        <end position="36"/>
    </location>
</feature>
<feature type="region of interest" description="Disordered" evidence="1">
    <location>
        <begin position="74"/>
        <end position="217"/>
    </location>
</feature>
<protein>
    <submittedName>
        <fullName evidence="2">Uncharacterized protein</fullName>
    </submittedName>
</protein>
<dbReference type="EMBL" id="LGRX02006214">
    <property type="protein sequence ID" value="KAK3277208.1"/>
    <property type="molecule type" value="Genomic_DNA"/>
</dbReference>
<sequence>MPFFGQTIPGPTPPFATHDDEERKPKEPEPVQLKDGVFEDFPFGQKRHYNNAANQQEALGLGMTVTGQEKQQFDHLSRQNGGLAPSEQWQVDPREKDVQPMSSYQAQCQGGGRDDVGTVKTFKPGKKILQPGHLQGHNPNPLLPSGALPSRNSLGMNDPTAIGSMRGEAGHIPGYSGHVSQAAAATGQVTPREHDKSLPLLSQNYRTNLPGYTGVKK</sequence>
<gene>
    <name evidence="2" type="ORF">CYMTET_14766</name>
</gene>
<feature type="compositionally biased region" description="Basic and acidic residues" evidence="1">
    <location>
        <begin position="17"/>
        <end position="29"/>
    </location>
</feature>
<keyword evidence="3" id="KW-1185">Reference proteome</keyword>
<comment type="caution">
    <text evidence="2">The sequence shown here is derived from an EMBL/GenBank/DDBJ whole genome shotgun (WGS) entry which is preliminary data.</text>
</comment>
<reference evidence="2 3" key="1">
    <citation type="journal article" date="2015" name="Genome Biol. Evol.">
        <title>Comparative Genomics of a Bacterivorous Green Alga Reveals Evolutionary Causalities and Consequences of Phago-Mixotrophic Mode of Nutrition.</title>
        <authorList>
            <person name="Burns J.A."/>
            <person name="Paasch A."/>
            <person name="Narechania A."/>
            <person name="Kim E."/>
        </authorList>
    </citation>
    <scope>NUCLEOTIDE SEQUENCE [LARGE SCALE GENOMIC DNA]</scope>
    <source>
        <strain evidence="2 3">PLY_AMNH</strain>
    </source>
</reference>
<proteinExistence type="predicted"/>
<organism evidence="2 3">
    <name type="scientific">Cymbomonas tetramitiformis</name>
    <dbReference type="NCBI Taxonomy" id="36881"/>
    <lineage>
        <taxon>Eukaryota</taxon>
        <taxon>Viridiplantae</taxon>
        <taxon>Chlorophyta</taxon>
        <taxon>Pyramimonadophyceae</taxon>
        <taxon>Pyramimonadales</taxon>
        <taxon>Pyramimonadaceae</taxon>
        <taxon>Cymbomonas</taxon>
    </lineage>
</organism>